<evidence type="ECO:0000256" key="1">
    <source>
        <dbReference type="ARBA" id="ARBA00009391"/>
    </source>
</evidence>
<evidence type="ECO:0000259" key="7">
    <source>
        <dbReference type="Pfam" id="PF21096"/>
    </source>
</evidence>
<evidence type="ECO:0000256" key="5">
    <source>
        <dbReference type="ARBA" id="ARBA00023172"/>
    </source>
</evidence>
<dbReference type="Gene3D" id="3.40.50.300">
    <property type="entry name" value="P-loop containing nucleotide triphosphate hydrolases"/>
    <property type="match status" value="1"/>
</dbReference>
<protein>
    <submittedName>
        <fullName evidence="8">RecA-like DNA recombinase</fullName>
    </submittedName>
</protein>
<keyword evidence="5" id="KW-0233">DNA recombination</keyword>
<evidence type="ECO:0000259" key="6">
    <source>
        <dbReference type="Pfam" id="PF00154"/>
    </source>
</evidence>
<evidence type="ECO:0000256" key="3">
    <source>
        <dbReference type="ARBA" id="ARBA00022840"/>
    </source>
</evidence>
<dbReference type="InterPro" id="IPR049261">
    <property type="entry name" value="RecA-like_C"/>
</dbReference>
<dbReference type="InterPro" id="IPR027417">
    <property type="entry name" value="P-loop_NTPase"/>
</dbReference>
<dbReference type="InterPro" id="IPR049428">
    <property type="entry name" value="RecA-like_N"/>
</dbReference>
<dbReference type="Proteomes" id="UP000259914">
    <property type="component" value="Segment"/>
</dbReference>
<accession>A0A345MDZ6</accession>
<dbReference type="PANTHER" id="PTHR45900">
    <property type="entry name" value="RECA"/>
    <property type="match status" value="1"/>
</dbReference>
<dbReference type="PANTHER" id="PTHR45900:SF1">
    <property type="entry name" value="MITOCHONDRIAL DNA REPAIR PROTEIN RECA HOMOLOG-RELATED"/>
    <property type="match status" value="1"/>
</dbReference>
<gene>
    <name evidence="8" type="primary">65</name>
    <name evidence="8" type="ORF">SEA_SPARKLEGODDESS_65</name>
</gene>
<name>A0A345MDZ6_9CAUD</name>
<keyword evidence="3" id="KW-0067">ATP-binding</keyword>
<dbReference type="GO" id="GO:0006281">
    <property type="term" value="P:DNA repair"/>
    <property type="evidence" value="ECO:0007669"/>
    <property type="project" value="InterPro"/>
</dbReference>
<dbReference type="EMBL" id="MH590589">
    <property type="protein sequence ID" value="AXH68777.1"/>
    <property type="molecule type" value="Genomic_DNA"/>
</dbReference>
<reference evidence="8 9" key="1">
    <citation type="submission" date="2018-07" db="EMBL/GenBank/DDBJ databases">
        <authorList>
            <person name="Dixon J."/>
            <person name="Knudsen H.R."/>
            <person name="Rock W."/>
            <person name="Scott A.N."/>
            <person name="Walsdorf S.L."/>
            <person name="Layton S.R."/>
            <person name="Nayek S."/>
            <person name="Kim T."/>
            <person name="Hughes L.E."/>
            <person name="Garlena R.A."/>
            <person name="Russell D.A."/>
            <person name="Pope W.H."/>
            <person name="Jacobs-Sera D."/>
            <person name="Hatfull G.F."/>
        </authorList>
    </citation>
    <scope>NUCLEOTIDE SEQUENCE [LARGE SCALE GENOMIC DNA]</scope>
</reference>
<dbReference type="InterPro" id="IPR013765">
    <property type="entry name" value="DNA_recomb/repair_RecA"/>
</dbReference>
<dbReference type="SUPFAM" id="SSF52540">
    <property type="entry name" value="P-loop containing nucleoside triphosphate hydrolases"/>
    <property type="match status" value="1"/>
</dbReference>
<comment type="similarity">
    <text evidence="1">Belongs to the RecA family.</text>
</comment>
<dbReference type="GO" id="GO:0003697">
    <property type="term" value="F:single-stranded DNA binding"/>
    <property type="evidence" value="ECO:0007669"/>
    <property type="project" value="InterPro"/>
</dbReference>
<keyword evidence="4" id="KW-0238">DNA-binding</keyword>
<evidence type="ECO:0000256" key="2">
    <source>
        <dbReference type="ARBA" id="ARBA00022741"/>
    </source>
</evidence>
<evidence type="ECO:0000256" key="4">
    <source>
        <dbReference type="ARBA" id="ARBA00023125"/>
    </source>
</evidence>
<sequence>MSFEDFVSKLDPKTAKRLQVAQEIETTQLPLASIGLTHALNGGIGQGRVSTFYGNQSSGKSLVLMQTIGQLQKQGFVCAYGDAEGTYTKEFGKRLGINNDELIYVRKKSTGAMTDKIIPLIEAGVDFLVVDSISDLLPEVFVGTDGNVKEFADMKQIGAHAKSITAMLNAIHYANEKTAVALISQTTTKIENTYVQQVPHGGQKVLFGSSQIVKLTSSNTDAKQIKGMVQQGDRLVEKPIGRKVDLLVEKNKLGPQHRRCSYDMYYDGPAVGVDLAGEVFDMAVDFGVVNKSGAWYDYQDKTIYTQGRPAFLEEIKKDDELYSQLKKEVNIALNGGVIDDE</sequence>
<dbReference type="Pfam" id="PF21096">
    <property type="entry name" value="RecA_C"/>
    <property type="match status" value="1"/>
</dbReference>
<evidence type="ECO:0000313" key="8">
    <source>
        <dbReference type="EMBL" id="AXH68777.1"/>
    </source>
</evidence>
<dbReference type="InterPro" id="IPR023400">
    <property type="entry name" value="RecA_C_sf"/>
</dbReference>
<evidence type="ECO:0000313" key="9">
    <source>
        <dbReference type="Proteomes" id="UP000259914"/>
    </source>
</evidence>
<feature type="domain" description="RecA-like C-terminal" evidence="7">
    <location>
        <begin position="277"/>
        <end position="332"/>
    </location>
</feature>
<proteinExistence type="inferred from homology"/>
<dbReference type="SUPFAM" id="SSF54752">
    <property type="entry name" value="RecA protein, C-terminal domain"/>
    <property type="match status" value="1"/>
</dbReference>
<dbReference type="GO" id="GO:0005524">
    <property type="term" value="F:ATP binding"/>
    <property type="evidence" value="ECO:0007669"/>
    <property type="project" value="UniProtKB-KW"/>
</dbReference>
<dbReference type="Gene3D" id="3.30.250.10">
    <property type="entry name" value="RecA protein, C-terminal domain"/>
    <property type="match status" value="1"/>
</dbReference>
<feature type="domain" description="RecA-like N-terminal" evidence="6">
    <location>
        <begin position="21"/>
        <end position="267"/>
    </location>
</feature>
<keyword evidence="2" id="KW-0547">Nucleotide-binding</keyword>
<organism evidence="8 9">
    <name type="scientific">Streptomyces phage SparkleGoddess</name>
    <dbReference type="NCBI Taxonomy" id="2283305"/>
    <lineage>
        <taxon>Viruses</taxon>
        <taxon>Duplodnaviria</taxon>
        <taxon>Heunggongvirae</taxon>
        <taxon>Uroviricota</taxon>
        <taxon>Caudoviricetes</taxon>
        <taxon>Stanwilliamsviridae</taxon>
        <taxon>Loccivirinae</taxon>
        <taxon>Gilsonvirus</taxon>
        <taxon>Gilsonvirus comrade</taxon>
    </lineage>
</organism>
<dbReference type="Pfam" id="PF00154">
    <property type="entry name" value="RecA_N"/>
    <property type="match status" value="1"/>
</dbReference>
<dbReference type="GO" id="GO:0006310">
    <property type="term" value="P:DNA recombination"/>
    <property type="evidence" value="ECO:0007669"/>
    <property type="project" value="UniProtKB-KW"/>
</dbReference>